<dbReference type="CDD" id="cd06587">
    <property type="entry name" value="VOC"/>
    <property type="match status" value="1"/>
</dbReference>
<evidence type="ECO:0000259" key="1">
    <source>
        <dbReference type="PROSITE" id="PS51819"/>
    </source>
</evidence>
<dbReference type="SUPFAM" id="SSF54593">
    <property type="entry name" value="Glyoxalase/Bleomycin resistance protein/Dihydroxybiphenyl dioxygenase"/>
    <property type="match status" value="1"/>
</dbReference>
<dbReference type="InterPro" id="IPR004360">
    <property type="entry name" value="Glyas_Fos-R_dOase_dom"/>
</dbReference>
<organism evidence="2 3">
    <name type="scientific">Paenibacillus ginsengarvi</name>
    <dbReference type="NCBI Taxonomy" id="400777"/>
    <lineage>
        <taxon>Bacteria</taxon>
        <taxon>Bacillati</taxon>
        <taxon>Bacillota</taxon>
        <taxon>Bacilli</taxon>
        <taxon>Bacillales</taxon>
        <taxon>Paenibacillaceae</taxon>
        <taxon>Paenibacillus</taxon>
    </lineage>
</organism>
<protein>
    <submittedName>
        <fullName evidence="2">VOC family protein</fullName>
    </submittedName>
</protein>
<reference evidence="2 3" key="1">
    <citation type="journal article" date="2007" name="Int. J. Syst. Evol. Microbiol.">
        <title>Paenibacillus ginsengarvi sp. nov., isolated from soil from ginseng cultivation.</title>
        <authorList>
            <person name="Yoon M.H."/>
            <person name="Ten L.N."/>
            <person name="Im W.T."/>
        </authorList>
    </citation>
    <scope>NUCLEOTIDE SEQUENCE [LARGE SCALE GENOMIC DNA]</scope>
    <source>
        <strain evidence="2 3">KCTC 13059</strain>
    </source>
</reference>
<gene>
    <name evidence="2" type="ORF">D7M11_35700</name>
</gene>
<dbReference type="InterPro" id="IPR029068">
    <property type="entry name" value="Glyas_Bleomycin-R_OHBP_Dase"/>
</dbReference>
<proteinExistence type="predicted"/>
<evidence type="ECO:0000313" key="3">
    <source>
        <dbReference type="Proteomes" id="UP000282311"/>
    </source>
</evidence>
<keyword evidence="3" id="KW-1185">Reference proteome</keyword>
<dbReference type="InterPro" id="IPR037523">
    <property type="entry name" value="VOC_core"/>
</dbReference>
<sequence length="177" mass="20333">MKLPALNGSFITLTCRIVKKCMEYNCKFIIRWCLSKMEYVKAGEFHLGIPVEDFEGSIDWYIKVLGCELVWKMGIAQLKLPSGQKIGIFCPEEDESSIWYVGNYKSHPHFSIQFFTTDIRRLRDELIASGVQVGEIERGGGGDDMMMFFDPSGNRFWAIEDSKIDRVKQAKDLLQQS</sequence>
<evidence type="ECO:0000313" key="2">
    <source>
        <dbReference type="EMBL" id="RKN60845.1"/>
    </source>
</evidence>
<feature type="domain" description="VOC" evidence="1">
    <location>
        <begin position="43"/>
        <end position="161"/>
    </location>
</feature>
<dbReference type="EMBL" id="RBAH01000055">
    <property type="protein sequence ID" value="RKN60845.1"/>
    <property type="molecule type" value="Genomic_DNA"/>
</dbReference>
<name>A0A3B0AIS9_9BACL</name>
<dbReference type="Pfam" id="PF00903">
    <property type="entry name" value="Glyoxalase"/>
    <property type="match status" value="1"/>
</dbReference>
<dbReference type="PROSITE" id="PS51819">
    <property type="entry name" value="VOC"/>
    <property type="match status" value="1"/>
</dbReference>
<dbReference type="Proteomes" id="UP000282311">
    <property type="component" value="Unassembled WGS sequence"/>
</dbReference>
<dbReference type="Gene3D" id="3.10.180.10">
    <property type="entry name" value="2,3-Dihydroxybiphenyl 1,2-Dioxygenase, domain 1"/>
    <property type="match status" value="1"/>
</dbReference>
<comment type="caution">
    <text evidence="2">The sequence shown here is derived from an EMBL/GenBank/DDBJ whole genome shotgun (WGS) entry which is preliminary data.</text>
</comment>
<dbReference type="AlphaFoldDB" id="A0A3B0AIS9"/>
<accession>A0A3B0AIS9</accession>